<dbReference type="Pfam" id="PF04820">
    <property type="entry name" value="Trp_halogenase"/>
    <property type="match status" value="1"/>
</dbReference>
<dbReference type="GO" id="GO:0004497">
    <property type="term" value="F:monooxygenase activity"/>
    <property type="evidence" value="ECO:0007669"/>
    <property type="project" value="InterPro"/>
</dbReference>
<dbReference type="InterPro" id="IPR050816">
    <property type="entry name" value="Flavin-dep_Halogenase_NPB"/>
</dbReference>
<dbReference type="InterPro" id="IPR033856">
    <property type="entry name" value="Trp_halogen"/>
</dbReference>
<proteinExistence type="predicted"/>
<dbReference type="PANTHER" id="PTHR43747">
    <property type="entry name" value="FAD-BINDING PROTEIN"/>
    <property type="match status" value="1"/>
</dbReference>
<dbReference type="InterPro" id="IPR006905">
    <property type="entry name" value="Flavin_halogenase"/>
</dbReference>
<dbReference type="InterPro" id="IPR036188">
    <property type="entry name" value="FAD/NAD-bd_sf"/>
</dbReference>
<dbReference type="PIRSF" id="PIRSF011396">
    <property type="entry name" value="Trp_halogenase"/>
    <property type="match status" value="1"/>
</dbReference>
<dbReference type="EMBL" id="UINC01005125">
    <property type="protein sequence ID" value="SVA19242.1"/>
    <property type="molecule type" value="Genomic_DNA"/>
</dbReference>
<gene>
    <name evidence="1" type="ORF">METZ01_LOCUS72096</name>
</gene>
<reference evidence="1" key="1">
    <citation type="submission" date="2018-05" db="EMBL/GenBank/DDBJ databases">
        <authorList>
            <person name="Lanie J.A."/>
            <person name="Ng W.-L."/>
            <person name="Kazmierczak K.M."/>
            <person name="Andrzejewski T.M."/>
            <person name="Davidsen T.M."/>
            <person name="Wayne K.J."/>
            <person name="Tettelin H."/>
            <person name="Glass J.I."/>
            <person name="Rusch D."/>
            <person name="Podicherti R."/>
            <person name="Tsui H.-C.T."/>
            <person name="Winkler M.E."/>
        </authorList>
    </citation>
    <scope>NUCLEOTIDE SEQUENCE</scope>
</reference>
<dbReference type="Gene3D" id="3.50.50.60">
    <property type="entry name" value="FAD/NAD(P)-binding domain"/>
    <property type="match status" value="1"/>
</dbReference>
<evidence type="ECO:0000313" key="1">
    <source>
        <dbReference type="EMBL" id="SVA19242.1"/>
    </source>
</evidence>
<dbReference type="PANTHER" id="PTHR43747:SF4">
    <property type="entry name" value="FLAVIN-DEPENDENT TRYPTOPHAN HALOGENASE"/>
    <property type="match status" value="1"/>
</dbReference>
<organism evidence="1">
    <name type="scientific">marine metagenome</name>
    <dbReference type="NCBI Taxonomy" id="408172"/>
    <lineage>
        <taxon>unclassified sequences</taxon>
        <taxon>metagenomes</taxon>
        <taxon>ecological metagenomes</taxon>
    </lineage>
</organism>
<sequence>MRDIKVKDIIIVGGGTSGWMAAIFLLKREVYNVTVIESKKIPTIGVGESTQPAVSSFLDFTGYQQTEWMPRCKATYKTGVMFDGWNPDNQFLVDSESAAFSILDTTEYGSYGTHDAAIATGMTAKDWSNWFPSYRLAMSNLSPKMGKERLNYLNGHTAAPPNAVQWDNVAVIDFLKQECIKLGVTHIVGSVVDANLDKEGYVKELILEDQIENISGDLYIDCSGFNSVLFDLIYQCPWHSVQEFLPTNNAIAIRKKYTNPQQECHPYTKSTAMNSGWMWTIPTYDDLAYGYVYCDKYIDKDDAEKEIRTKINEWDSPAFHVPFQAGTRETISVKNVYAVGLSAGFLEPLEATNLAFTAITIGNLGKLLYETQNMYNESMGSHISRMFSMAVDEIASFIYMHYRMAPKNDTQFWKEIKERPIPDKILPMYNAIKDAPLSQKIFHDMMVKDMPGFRFVEPNAPIFAAGHWWQLMKGFGHYEHLKGQYSDDFIKYSKMVLDVHSSRMDGVLKTFPNHYDFLTEWYESI</sequence>
<name>A0A381TT77_9ZZZZ</name>
<dbReference type="SUPFAM" id="SSF51905">
    <property type="entry name" value="FAD/NAD(P)-binding domain"/>
    <property type="match status" value="1"/>
</dbReference>
<evidence type="ECO:0008006" key="2">
    <source>
        <dbReference type="Google" id="ProtNLM"/>
    </source>
</evidence>
<protein>
    <recommendedName>
        <fullName evidence="2">Tryptophan halogenase</fullName>
    </recommendedName>
</protein>
<accession>A0A381TT77</accession>
<dbReference type="AlphaFoldDB" id="A0A381TT77"/>